<comment type="subunit">
    <text evidence="6">Homodimer. Heterotetramer of two MnmE and two MnmG subunits.</text>
</comment>
<keyword evidence="10" id="KW-1185">Reference proteome</keyword>
<dbReference type="CDD" id="cd04164">
    <property type="entry name" value="trmE"/>
    <property type="match status" value="1"/>
</dbReference>
<feature type="binding site" evidence="6">
    <location>
        <position position="118"/>
    </location>
    <ligand>
        <name>(6S)-5-formyl-5,6,7,8-tetrahydrofolate</name>
        <dbReference type="ChEBI" id="CHEBI:57457"/>
    </ligand>
</feature>
<keyword evidence="6" id="KW-0460">Magnesium</keyword>
<dbReference type="InterPro" id="IPR004520">
    <property type="entry name" value="GTPase_MnmE"/>
</dbReference>
<dbReference type="NCBIfam" id="TIGR00450">
    <property type="entry name" value="mnmE_trmE_thdF"/>
    <property type="match status" value="1"/>
</dbReference>
<feature type="binding site" evidence="6">
    <location>
        <begin position="242"/>
        <end position="248"/>
    </location>
    <ligand>
        <name>GTP</name>
        <dbReference type="ChEBI" id="CHEBI:37565"/>
    </ligand>
</feature>
<reference evidence="10" key="1">
    <citation type="journal article" date="2019" name="Int. J. Syst. Evol. Microbiol.">
        <title>The Global Catalogue of Microorganisms (GCM) 10K type strain sequencing project: providing services to taxonomists for standard genome sequencing and annotation.</title>
        <authorList>
            <consortium name="The Broad Institute Genomics Platform"/>
            <consortium name="The Broad Institute Genome Sequencing Center for Infectious Disease"/>
            <person name="Wu L."/>
            <person name="Ma J."/>
        </authorList>
    </citation>
    <scope>NUCLEOTIDE SEQUENCE [LARGE SCALE GENOMIC DNA]</scope>
    <source>
        <strain evidence="10">JCM 17563</strain>
    </source>
</reference>
<dbReference type="EMBL" id="BAABBQ010000001">
    <property type="protein sequence ID" value="GAA4008307.1"/>
    <property type="molecule type" value="Genomic_DNA"/>
</dbReference>
<evidence type="ECO:0000256" key="1">
    <source>
        <dbReference type="ARBA" id="ARBA00011043"/>
    </source>
</evidence>
<protein>
    <recommendedName>
        <fullName evidence="6">tRNA modification GTPase MnmE</fullName>
        <ecNumber evidence="6">3.6.-.-</ecNumber>
    </recommendedName>
</protein>
<feature type="binding site" evidence="6">
    <location>
        <position position="242"/>
    </location>
    <ligand>
        <name>K(+)</name>
        <dbReference type="ChEBI" id="CHEBI:29103"/>
    </ligand>
</feature>
<evidence type="ECO:0000256" key="3">
    <source>
        <dbReference type="ARBA" id="ARBA00022741"/>
    </source>
</evidence>
<name>A0ABP7S8Y1_9SPHN</name>
<dbReference type="Gene3D" id="3.40.50.300">
    <property type="entry name" value="P-loop containing nucleotide triphosphate hydrolases"/>
    <property type="match status" value="1"/>
</dbReference>
<evidence type="ECO:0000256" key="4">
    <source>
        <dbReference type="ARBA" id="ARBA00022958"/>
    </source>
</evidence>
<keyword evidence="2 6" id="KW-0819">tRNA processing</keyword>
<dbReference type="Gene3D" id="1.20.120.430">
    <property type="entry name" value="tRNA modification GTPase MnmE domain 2"/>
    <property type="match status" value="1"/>
</dbReference>
<dbReference type="PROSITE" id="PS51709">
    <property type="entry name" value="G_TRME"/>
    <property type="match status" value="1"/>
</dbReference>
<dbReference type="SUPFAM" id="SSF116878">
    <property type="entry name" value="TrmE connector domain"/>
    <property type="match status" value="1"/>
</dbReference>
<dbReference type="CDD" id="cd14858">
    <property type="entry name" value="TrmE_N"/>
    <property type="match status" value="1"/>
</dbReference>
<dbReference type="Proteomes" id="UP001500235">
    <property type="component" value="Unassembled WGS sequence"/>
</dbReference>
<dbReference type="NCBIfam" id="TIGR00231">
    <property type="entry name" value="small_GTP"/>
    <property type="match status" value="1"/>
</dbReference>
<comment type="caution">
    <text evidence="6">Lacks conserved residue(s) required for the propagation of feature annotation.</text>
</comment>
<comment type="subcellular location">
    <subcellularLocation>
        <location evidence="6">Cytoplasm</location>
    </subcellularLocation>
</comment>
<accession>A0ABP7S8Y1</accession>
<keyword evidence="6" id="KW-0378">Hydrolase</keyword>
<dbReference type="PANTHER" id="PTHR42714:SF2">
    <property type="entry name" value="TRNA MODIFICATION GTPASE GTPBP3, MITOCHONDRIAL"/>
    <property type="match status" value="1"/>
</dbReference>
<dbReference type="InterPro" id="IPR027266">
    <property type="entry name" value="TrmE/GcvT-like"/>
</dbReference>
<dbReference type="Gene3D" id="3.30.1360.120">
    <property type="entry name" value="Probable tRNA modification gtpase trme, domain 1"/>
    <property type="match status" value="1"/>
</dbReference>
<dbReference type="HAMAP" id="MF_00379">
    <property type="entry name" value="GTPase_MnmE"/>
    <property type="match status" value="1"/>
</dbReference>
<keyword evidence="5 6" id="KW-0342">GTP-binding</keyword>
<organism evidence="9 10">
    <name type="scientific">Sphingomonas swuensis</name>
    <dbReference type="NCBI Taxonomy" id="977800"/>
    <lineage>
        <taxon>Bacteria</taxon>
        <taxon>Pseudomonadati</taxon>
        <taxon>Pseudomonadota</taxon>
        <taxon>Alphaproteobacteria</taxon>
        <taxon>Sphingomonadales</taxon>
        <taxon>Sphingomonadaceae</taxon>
        <taxon>Sphingomonas</taxon>
    </lineage>
</organism>
<dbReference type="PRINTS" id="PR00326">
    <property type="entry name" value="GTP1OBG"/>
</dbReference>
<keyword evidence="6" id="KW-0963">Cytoplasm</keyword>
<proteinExistence type="inferred from homology"/>
<dbReference type="EC" id="3.6.-.-" evidence="6"/>
<evidence type="ECO:0000259" key="8">
    <source>
        <dbReference type="PROSITE" id="PS51709"/>
    </source>
</evidence>
<feature type="binding site" evidence="6">
    <location>
        <position position="78"/>
    </location>
    <ligand>
        <name>(6S)-5-formyl-5,6,7,8-tetrahydrofolate</name>
        <dbReference type="ChEBI" id="CHEBI:57457"/>
    </ligand>
</feature>
<gene>
    <name evidence="6 9" type="primary">mnmE</name>
    <name evidence="6" type="synonym">trmE</name>
    <name evidence="9" type="ORF">GCM10022280_01290</name>
</gene>
<feature type="binding site" evidence="6">
    <location>
        <position position="223"/>
    </location>
    <ligand>
        <name>K(+)</name>
        <dbReference type="ChEBI" id="CHEBI:29103"/>
    </ligand>
</feature>
<dbReference type="InterPro" id="IPR031168">
    <property type="entry name" value="G_TrmE"/>
</dbReference>
<feature type="binding site" evidence="6">
    <location>
        <position position="244"/>
    </location>
    <ligand>
        <name>K(+)</name>
        <dbReference type="ChEBI" id="CHEBI:29103"/>
    </ligand>
</feature>
<keyword evidence="4 6" id="KW-0630">Potassium</keyword>
<dbReference type="Pfam" id="PF12631">
    <property type="entry name" value="MnmE_helical"/>
    <property type="match status" value="1"/>
</dbReference>
<dbReference type="InterPro" id="IPR006073">
    <property type="entry name" value="GTP-bd"/>
</dbReference>
<feature type="binding site" evidence="6">
    <location>
        <position position="21"/>
    </location>
    <ligand>
        <name>(6S)-5-formyl-5,6,7,8-tetrahydrofolate</name>
        <dbReference type="ChEBI" id="CHEBI:57457"/>
    </ligand>
</feature>
<comment type="cofactor">
    <cofactor evidence="6">
        <name>K(+)</name>
        <dbReference type="ChEBI" id="CHEBI:29103"/>
    </cofactor>
    <text evidence="6">Binds 1 potassium ion per subunit.</text>
</comment>
<comment type="caution">
    <text evidence="9">The sequence shown here is derived from an EMBL/GenBank/DDBJ whole genome shotgun (WGS) entry which is preliminary data.</text>
</comment>
<evidence type="ECO:0000256" key="5">
    <source>
        <dbReference type="ARBA" id="ARBA00023134"/>
    </source>
</evidence>
<comment type="function">
    <text evidence="6">Exhibits a very high intrinsic GTPase hydrolysis rate. Involved in the addition of a carboxymethylaminomethyl (cmnm) group at the wobble position (U34) of certain tRNAs, forming tRNA-cmnm(5)s(2)U34.</text>
</comment>
<dbReference type="InterPro" id="IPR005225">
    <property type="entry name" value="Small_GTP-bd"/>
</dbReference>
<feature type="binding site" evidence="6">
    <location>
        <begin position="267"/>
        <end position="270"/>
    </location>
    <ligand>
        <name>GTP</name>
        <dbReference type="ChEBI" id="CHEBI:37565"/>
    </ligand>
</feature>
<feature type="binding site" evidence="6">
    <location>
        <begin position="223"/>
        <end position="228"/>
    </location>
    <ligand>
        <name>GTP</name>
        <dbReference type="ChEBI" id="CHEBI:37565"/>
    </ligand>
</feature>
<feature type="binding site" evidence="6">
    <location>
        <position position="227"/>
    </location>
    <ligand>
        <name>Mg(2+)</name>
        <dbReference type="ChEBI" id="CHEBI:18420"/>
    </ligand>
</feature>
<feature type="binding site" evidence="6">
    <location>
        <position position="424"/>
    </location>
    <ligand>
        <name>(6S)-5-formyl-5,6,7,8-tetrahydrofolate</name>
        <dbReference type="ChEBI" id="CHEBI:57457"/>
    </ligand>
</feature>
<evidence type="ECO:0000256" key="2">
    <source>
        <dbReference type="ARBA" id="ARBA00022694"/>
    </source>
</evidence>
<comment type="similarity">
    <text evidence="1 6 7">Belongs to the TRAFAC class TrmE-Era-EngA-EngB-Septin-like GTPase superfamily. TrmE GTPase family.</text>
</comment>
<dbReference type="InterPro" id="IPR025867">
    <property type="entry name" value="MnmE_helical"/>
</dbReference>
<feature type="domain" description="TrmE-type G" evidence="8">
    <location>
        <begin position="213"/>
        <end position="352"/>
    </location>
</feature>
<dbReference type="InterPro" id="IPR018948">
    <property type="entry name" value="GTP-bd_TrmE_N"/>
</dbReference>
<evidence type="ECO:0000256" key="7">
    <source>
        <dbReference type="RuleBase" id="RU003313"/>
    </source>
</evidence>
<dbReference type="PANTHER" id="PTHR42714">
    <property type="entry name" value="TRNA MODIFICATION GTPASE GTPBP3"/>
    <property type="match status" value="1"/>
</dbReference>
<dbReference type="InterPro" id="IPR027417">
    <property type="entry name" value="P-loop_NTPase"/>
</dbReference>
<dbReference type="SUPFAM" id="SSF103025">
    <property type="entry name" value="Folate-binding domain"/>
    <property type="match status" value="1"/>
</dbReference>
<dbReference type="Pfam" id="PF01926">
    <property type="entry name" value="MMR_HSR1"/>
    <property type="match status" value="1"/>
</dbReference>
<feature type="binding site" evidence="6">
    <location>
        <position position="247"/>
    </location>
    <ligand>
        <name>K(+)</name>
        <dbReference type="ChEBI" id="CHEBI:29103"/>
    </ligand>
</feature>
<dbReference type="InterPro" id="IPR027368">
    <property type="entry name" value="MnmE_dom2"/>
</dbReference>
<evidence type="ECO:0000313" key="10">
    <source>
        <dbReference type="Proteomes" id="UP001500235"/>
    </source>
</evidence>
<dbReference type="RefSeq" id="WP_344705459.1">
    <property type="nucleotide sequence ID" value="NZ_BAABBQ010000001.1"/>
</dbReference>
<dbReference type="SUPFAM" id="SSF52540">
    <property type="entry name" value="P-loop containing nucleoside triphosphate hydrolases"/>
    <property type="match status" value="1"/>
</dbReference>
<dbReference type="NCBIfam" id="NF003661">
    <property type="entry name" value="PRK05291.1-3"/>
    <property type="match status" value="1"/>
</dbReference>
<feature type="binding site" evidence="6">
    <location>
        <position position="248"/>
    </location>
    <ligand>
        <name>Mg(2+)</name>
        <dbReference type="ChEBI" id="CHEBI:18420"/>
    </ligand>
</feature>
<evidence type="ECO:0000313" key="9">
    <source>
        <dbReference type="EMBL" id="GAA4008307.1"/>
    </source>
</evidence>
<sequence length="424" mass="45462">MTDTIFALSSGALPAAIAVVRVSGPNAFLACERIAGMVPKSRQATLRTLHDEEEQAVDRALVLAFAAPATVTGEPLVEFHCHGGRAVVSRLLSLLSQQPGLRDAEPGEFTRRALLNGKLDLTQAEGLGELLAAETEWQRRAALESAGGALSREIEGWRERLLLLAAQAEAAIDYVDEEETALDLTDLVQQAEELRGEWRRRIDAPRSELLSEGLRIVLAGPPNSGKSSLFNALIGAEKAIVTAIPGTTRDLIEARWDLSGIPTLLIDTAGLREGTDEVERIGIARAEAASMGADILLWLGAVQDAPAHPRTILVSSKSDLREGTDLSNGLRVSAKTGDGLDELKAQICTLANELLPPPNQAALNRRQSEHLLDAACALEDIRNADSILIAEALRSALHSLDRLTGRQSVEDVLDALFGRFCLGK</sequence>
<dbReference type="Pfam" id="PF10396">
    <property type="entry name" value="TrmE_N"/>
    <property type="match status" value="1"/>
</dbReference>
<keyword evidence="6" id="KW-0479">Metal-binding</keyword>
<keyword evidence="3 6" id="KW-0547">Nucleotide-binding</keyword>
<evidence type="ECO:0000256" key="6">
    <source>
        <dbReference type="HAMAP-Rule" id="MF_00379"/>
    </source>
</evidence>